<dbReference type="GO" id="GO:0016746">
    <property type="term" value="F:acyltransferase activity"/>
    <property type="evidence" value="ECO:0007669"/>
    <property type="project" value="UniProtKB-KW"/>
</dbReference>
<protein>
    <submittedName>
        <fullName evidence="2">Hydrolase/acyltransferase</fullName>
    </submittedName>
</protein>
<evidence type="ECO:0000313" key="3">
    <source>
        <dbReference type="Proteomes" id="UP000288943"/>
    </source>
</evidence>
<dbReference type="Proteomes" id="UP000288943">
    <property type="component" value="Chromosome"/>
</dbReference>
<proteinExistence type="predicted"/>
<keyword evidence="2" id="KW-0808">Transferase</keyword>
<reference evidence="2 3" key="1">
    <citation type="submission" date="2018-01" db="EMBL/GenBank/DDBJ databases">
        <title>The whole genome sequencing and assembly of Paenibacillus chitinolyticus KCCM 41400 strain.</title>
        <authorList>
            <person name="Kim J.-Y."/>
            <person name="Park M.-K."/>
            <person name="Lee Y.-J."/>
            <person name="Yi H."/>
            <person name="Bahn Y.-S."/>
            <person name="Kim J.F."/>
            <person name="Lee D.-W."/>
        </authorList>
    </citation>
    <scope>NUCLEOTIDE SEQUENCE [LARGE SCALE GENOMIC DNA]</scope>
    <source>
        <strain evidence="2 3">KCCM 41400</strain>
    </source>
</reference>
<dbReference type="GeneID" id="95374200"/>
<dbReference type="GO" id="GO:0016787">
    <property type="term" value="F:hydrolase activity"/>
    <property type="evidence" value="ECO:0007669"/>
    <property type="project" value="UniProtKB-KW"/>
</dbReference>
<keyword evidence="2" id="KW-0012">Acyltransferase</keyword>
<evidence type="ECO:0000313" key="4">
    <source>
        <dbReference type="Proteomes" id="UP001527202"/>
    </source>
</evidence>
<dbReference type="OrthoDB" id="2637985at2"/>
<sequence length="121" mass="13730">MPTSVMKYAVLKLKDQLEFVEMPATHMYQLTALNGRLHKEIEKLTAHNVPELPVVIAECDNLEPVGTAYAVTGGLDYINKLEASFASIQESAYPLVSLLTEIRALQAQLEQWYEEYEEEQQ</sequence>
<reference evidence="1 4" key="2">
    <citation type="submission" date="2022-05" db="EMBL/GenBank/DDBJ databases">
        <title>Genome Sequencing of Bee-Associated Microbes.</title>
        <authorList>
            <person name="Dunlap C."/>
        </authorList>
    </citation>
    <scope>NUCLEOTIDE SEQUENCE [LARGE SCALE GENOMIC DNA]</scope>
    <source>
        <strain evidence="1 4">NRRL B-23120</strain>
    </source>
</reference>
<dbReference type="Proteomes" id="UP001527202">
    <property type="component" value="Unassembled WGS sequence"/>
</dbReference>
<keyword evidence="4" id="KW-1185">Reference proteome</keyword>
<dbReference type="EMBL" id="CP026520">
    <property type="protein sequence ID" value="QAV17100.1"/>
    <property type="molecule type" value="Genomic_DNA"/>
</dbReference>
<keyword evidence="2" id="KW-0378">Hydrolase</keyword>
<dbReference type="RefSeq" id="WP_042235925.1">
    <property type="nucleotide sequence ID" value="NZ_CP026520.1"/>
</dbReference>
<dbReference type="KEGG" id="pchi:PC41400_05150"/>
<evidence type="ECO:0000313" key="1">
    <source>
        <dbReference type="EMBL" id="MCY9598097.1"/>
    </source>
</evidence>
<evidence type="ECO:0000313" key="2">
    <source>
        <dbReference type="EMBL" id="QAV17100.1"/>
    </source>
</evidence>
<organism evidence="2 3">
    <name type="scientific">Paenibacillus chitinolyticus</name>
    <dbReference type="NCBI Taxonomy" id="79263"/>
    <lineage>
        <taxon>Bacteria</taxon>
        <taxon>Bacillati</taxon>
        <taxon>Bacillota</taxon>
        <taxon>Bacilli</taxon>
        <taxon>Bacillales</taxon>
        <taxon>Paenibacillaceae</taxon>
        <taxon>Paenibacillus</taxon>
    </lineage>
</organism>
<gene>
    <name evidence="1" type="ORF">M5X16_20280</name>
    <name evidence="2" type="ORF">PC41400_05150</name>
</gene>
<accession>A0A410WS20</accession>
<dbReference type="AlphaFoldDB" id="A0A410WS20"/>
<dbReference type="EMBL" id="JAMDMJ010000028">
    <property type="protein sequence ID" value="MCY9598097.1"/>
    <property type="molecule type" value="Genomic_DNA"/>
</dbReference>
<name>A0A410WS20_9BACL</name>